<dbReference type="CDD" id="cd01335">
    <property type="entry name" value="Radical_SAM"/>
    <property type="match status" value="1"/>
</dbReference>
<keyword evidence="2" id="KW-0949">S-adenosyl-L-methionine</keyword>
<evidence type="ECO:0000256" key="4">
    <source>
        <dbReference type="ARBA" id="ARBA00023004"/>
    </source>
</evidence>
<protein>
    <submittedName>
        <fullName evidence="8">Radical SAM protein</fullName>
    </submittedName>
</protein>
<sequence>MDYEGQICRPPMERGSYKLPVAVGCSYNQCKFCGLFKHLTYREISMETVEKELLRVQGIGGYPMRIFLGDGNPFGLPAERLFAILDLIHKYFPRCQQISMDATITNLREKTDREMRELYEHGVRELYLGIECGLDDVLSFMRKDHGIEEAYCQLSRLERSGIAYSAHLMLGLAGKGRWEENAEATAHFINRTRPKKIINTSIFLSERTPLFREIEKGNFHPADELENLREEYRLLELLDVEIESYDGFHDNLEVRTRGQLPRDKEKMLHHLKEAIDREELRTAEKESDKTGERNGRKERCRAEEGKVEEDRIEKLRKIS</sequence>
<evidence type="ECO:0000256" key="2">
    <source>
        <dbReference type="ARBA" id="ARBA00022691"/>
    </source>
</evidence>
<dbReference type="SFLD" id="SFLDG01095">
    <property type="entry name" value="Uncharacterised_Radical_SAM_Su"/>
    <property type="match status" value="1"/>
</dbReference>
<proteinExistence type="predicted"/>
<dbReference type="InterPro" id="IPR006638">
    <property type="entry name" value="Elp3/MiaA/NifB-like_rSAM"/>
</dbReference>
<organism evidence="8 9">
    <name type="scientific">Candidatus Copromonas faecavium</name>
    <name type="common">nom. illeg.</name>
    <dbReference type="NCBI Taxonomy" id="2840740"/>
    <lineage>
        <taxon>Bacteria</taxon>
        <taxon>Bacillati</taxon>
        <taxon>Bacillota</taxon>
        <taxon>Clostridia</taxon>
        <taxon>Lachnospirales</taxon>
        <taxon>Lachnospiraceae</taxon>
        <taxon>Candidatus Copromonas (nom. illeg.)</taxon>
    </lineage>
</organism>
<dbReference type="InterPro" id="IPR051198">
    <property type="entry name" value="BchE-like"/>
</dbReference>
<dbReference type="PROSITE" id="PS51918">
    <property type="entry name" value="RADICAL_SAM"/>
    <property type="match status" value="1"/>
</dbReference>
<dbReference type="AlphaFoldDB" id="A0A9D1A6Y6"/>
<dbReference type="Pfam" id="PF04055">
    <property type="entry name" value="Radical_SAM"/>
    <property type="match status" value="1"/>
</dbReference>
<dbReference type="GO" id="GO:0003824">
    <property type="term" value="F:catalytic activity"/>
    <property type="evidence" value="ECO:0007669"/>
    <property type="project" value="InterPro"/>
</dbReference>
<dbReference type="SFLD" id="SFLDS00029">
    <property type="entry name" value="Radical_SAM"/>
    <property type="match status" value="1"/>
</dbReference>
<comment type="caution">
    <text evidence="8">The sequence shown here is derived from an EMBL/GenBank/DDBJ whole genome shotgun (WGS) entry which is preliminary data.</text>
</comment>
<evidence type="ECO:0000256" key="6">
    <source>
        <dbReference type="SAM" id="MobiDB-lite"/>
    </source>
</evidence>
<dbReference type="SUPFAM" id="SSF102114">
    <property type="entry name" value="Radical SAM enzymes"/>
    <property type="match status" value="1"/>
</dbReference>
<reference evidence="8" key="1">
    <citation type="submission" date="2020-10" db="EMBL/GenBank/DDBJ databases">
        <authorList>
            <person name="Gilroy R."/>
        </authorList>
    </citation>
    <scope>NUCLEOTIDE SEQUENCE</scope>
    <source>
        <strain evidence="8">CHK180-2868</strain>
    </source>
</reference>
<feature type="domain" description="Radical SAM core" evidence="7">
    <location>
        <begin position="11"/>
        <end position="246"/>
    </location>
</feature>
<keyword evidence="4" id="KW-0408">Iron</keyword>
<accession>A0A9D1A6Y6</accession>
<dbReference type="Gene3D" id="3.20.20.70">
    <property type="entry name" value="Aldolase class I"/>
    <property type="match status" value="1"/>
</dbReference>
<dbReference type="GO" id="GO:0051536">
    <property type="term" value="F:iron-sulfur cluster binding"/>
    <property type="evidence" value="ECO:0007669"/>
    <property type="project" value="UniProtKB-KW"/>
</dbReference>
<dbReference type="InterPro" id="IPR007197">
    <property type="entry name" value="rSAM"/>
</dbReference>
<dbReference type="PANTHER" id="PTHR43409">
    <property type="entry name" value="ANAEROBIC MAGNESIUM-PROTOPORPHYRIN IX MONOMETHYL ESTER CYCLASE-RELATED"/>
    <property type="match status" value="1"/>
</dbReference>
<evidence type="ECO:0000259" key="7">
    <source>
        <dbReference type="PROSITE" id="PS51918"/>
    </source>
</evidence>
<dbReference type="InterPro" id="IPR058240">
    <property type="entry name" value="rSAM_sf"/>
</dbReference>
<evidence type="ECO:0000256" key="5">
    <source>
        <dbReference type="ARBA" id="ARBA00023014"/>
    </source>
</evidence>
<dbReference type="GO" id="GO:0046872">
    <property type="term" value="F:metal ion binding"/>
    <property type="evidence" value="ECO:0007669"/>
    <property type="project" value="UniProtKB-KW"/>
</dbReference>
<evidence type="ECO:0000256" key="3">
    <source>
        <dbReference type="ARBA" id="ARBA00022723"/>
    </source>
</evidence>
<comment type="cofactor">
    <cofactor evidence="1">
        <name>[4Fe-4S] cluster</name>
        <dbReference type="ChEBI" id="CHEBI:49883"/>
    </cofactor>
</comment>
<gene>
    <name evidence="8" type="ORF">IAB28_09150</name>
</gene>
<evidence type="ECO:0000313" key="9">
    <source>
        <dbReference type="Proteomes" id="UP000824250"/>
    </source>
</evidence>
<dbReference type="SFLD" id="SFLDG01082">
    <property type="entry name" value="B12-binding_domain_containing"/>
    <property type="match status" value="1"/>
</dbReference>
<dbReference type="EMBL" id="DVGC01000052">
    <property type="protein sequence ID" value="HIR06115.1"/>
    <property type="molecule type" value="Genomic_DNA"/>
</dbReference>
<dbReference type="SMART" id="SM00729">
    <property type="entry name" value="Elp3"/>
    <property type="match status" value="1"/>
</dbReference>
<feature type="region of interest" description="Disordered" evidence="6">
    <location>
        <begin position="277"/>
        <end position="319"/>
    </location>
</feature>
<reference evidence="8" key="2">
    <citation type="journal article" date="2021" name="PeerJ">
        <title>Extensive microbial diversity within the chicken gut microbiome revealed by metagenomics and culture.</title>
        <authorList>
            <person name="Gilroy R."/>
            <person name="Ravi A."/>
            <person name="Getino M."/>
            <person name="Pursley I."/>
            <person name="Horton D.L."/>
            <person name="Alikhan N.F."/>
            <person name="Baker D."/>
            <person name="Gharbi K."/>
            <person name="Hall N."/>
            <person name="Watson M."/>
            <person name="Adriaenssens E.M."/>
            <person name="Foster-Nyarko E."/>
            <person name="Jarju S."/>
            <person name="Secka A."/>
            <person name="Antonio M."/>
            <person name="Oren A."/>
            <person name="Chaudhuri R.R."/>
            <person name="La Ragione R."/>
            <person name="Hildebrand F."/>
            <person name="Pallen M.J."/>
        </authorList>
    </citation>
    <scope>NUCLEOTIDE SEQUENCE</scope>
    <source>
        <strain evidence="8">CHK180-2868</strain>
    </source>
</reference>
<evidence type="ECO:0000313" key="8">
    <source>
        <dbReference type="EMBL" id="HIR06115.1"/>
    </source>
</evidence>
<keyword evidence="5" id="KW-0411">Iron-sulfur</keyword>
<name>A0A9D1A6Y6_9FIRM</name>
<dbReference type="PANTHER" id="PTHR43409:SF4">
    <property type="entry name" value="RADICAL SAM SUPERFAMILY PROTEIN"/>
    <property type="match status" value="1"/>
</dbReference>
<dbReference type="Proteomes" id="UP000824250">
    <property type="component" value="Unassembled WGS sequence"/>
</dbReference>
<dbReference type="InterPro" id="IPR013785">
    <property type="entry name" value="Aldolase_TIM"/>
</dbReference>
<evidence type="ECO:0000256" key="1">
    <source>
        <dbReference type="ARBA" id="ARBA00001966"/>
    </source>
</evidence>
<keyword evidence="3" id="KW-0479">Metal-binding</keyword>